<keyword evidence="1" id="KW-0808">Transferase</keyword>
<proteinExistence type="predicted"/>
<evidence type="ECO:0000313" key="6">
    <source>
        <dbReference type="Proteomes" id="UP000242519"/>
    </source>
</evidence>
<accession>A0A218ZFX6</accession>
<dbReference type="GO" id="GO:0016740">
    <property type="term" value="F:transferase activity"/>
    <property type="evidence" value="ECO:0007669"/>
    <property type="project" value="UniProtKB-KW"/>
</dbReference>
<dbReference type="InterPro" id="IPR019378">
    <property type="entry name" value="GDP-Fuc_O-FucTrfase"/>
</dbReference>
<keyword evidence="2" id="KW-0294">Fucose metabolism</keyword>
<comment type="caution">
    <text evidence="5">The sequence shown here is derived from an EMBL/GenBank/DDBJ whole genome shotgun (WGS) entry which is preliminary data.</text>
</comment>
<feature type="region of interest" description="Disordered" evidence="4">
    <location>
        <begin position="58"/>
        <end position="131"/>
    </location>
</feature>
<dbReference type="OrthoDB" id="20368at2759"/>
<evidence type="ECO:0008006" key="7">
    <source>
        <dbReference type="Google" id="ProtNLM"/>
    </source>
</evidence>
<organism evidence="5 6">
    <name type="scientific">Diplocarpon coronariae</name>
    <dbReference type="NCBI Taxonomy" id="2795749"/>
    <lineage>
        <taxon>Eukaryota</taxon>
        <taxon>Fungi</taxon>
        <taxon>Dikarya</taxon>
        <taxon>Ascomycota</taxon>
        <taxon>Pezizomycotina</taxon>
        <taxon>Leotiomycetes</taxon>
        <taxon>Helotiales</taxon>
        <taxon>Drepanopezizaceae</taxon>
        <taxon>Diplocarpon</taxon>
    </lineage>
</organism>
<dbReference type="Proteomes" id="UP000242519">
    <property type="component" value="Unassembled WGS sequence"/>
</dbReference>
<dbReference type="CDD" id="cd11296">
    <property type="entry name" value="O-FucT_like"/>
    <property type="match status" value="1"/>
</dbReference>
<gene>
    <name evidence="5" type="ORF">B2J93_5133</name>
</gene>
<dbReference type="GO" id="GO:0006004">
    <property type="term" value="P:fucose metabolic process"/>
    <property type="evidence" value="ECO:0007669"/>
    <property type="project" value="UniProtKB-KW"/>
</dbReference>
<sequence length="548" mass="60716">MAASWRSHRLLKFTVPAVLLALVLTYLYHSSPYAAFTHEIWIGEAEKAAEIQVGDVRIGNNPLEDDPLEDGPLEDEEPEDEEPEDEEPEDEEPEDEEPEDEEPEDEEPEDEEPEDEEPEDEEPEDEEPEDVAAAKAKFIQDAANWEIEGPFDDAPLRELCSTKEWTPGLTFRCDAAFGGVGNVRNMFLTCIRYTIEAGATGLVVPQIKARDANLKDLTTGQTLPFSYMFDEDFFAASLAAACPQIEVIRSKFYHEPAIKTAITPRDLSASRRESRVIDFAPEWRTLFDKWLVEIGAPGVEIGSSPILVSISPSWFEWPILYDDPAFIATFGRILRLERSILHLAGTTLYALNDKYGLGLEAGKTGVPAPGKFYGAHLRTASDAVAAHFASYDEQSSAYLREAAEKDLRHIYLASGSPPDIARFTAAAAEQGINVTTKSSLLGEDPVYAETLEAIESLTWDQQALIDFMILLRSSHFGGTWASSFAYNIAFKRHATADGGIWHPSELALGVGVTTRSEGLKEGHAFEDTINTIFGGRGQGLWFEVSMWP</sequence>
<dbReference type="AlphaFoldDB" id="A0A218ZFX6"/>
<evidence type="ECO:0000256" key="3">
    <source>
        <dbReference type="ARBA" id="ARBA00023277"/>
    </source>
</evidence>
<dbReference type="Pfam" id="PF10250">
    <property type="entry name" value="O-FucT"/>
    <property type="match status" value="1"/>
</dbReference>
<evidence type="ECO:0000256" key="1">
    <source>
        <dbReference type="ARBA" id="ARBA00022679"/>
    </source>
</evidence>
<protein>
    <recommendedName>
        <fullName evidence="7">Alternative oxidase</fullName>
    </recommendedName>
</protein>
<feature type="compositionally biased region" description="Acidic residues" evidence="4">
    <location>
        <begin position="63"/>
        <end position="130"/>
    </location>
</feature>
<name>A0A218ZFX6_9HELO</name>
<evidence type="ECO:0000256" key="4">
    <source>
        <dbReference type="SAM" id="MobiDB-lite"/>
    </source>
</evidence>
<dbReference type="InParanoid" id="A0A218ZFX6"/>
<reference evidence="5 6" key="1">
    <citation type="submission" date="2017-04" db="EMBL/GenBank/DDBJ databases">
        <title>Draft genome sequence of Marssonina coronaria NL1: causal agent of apple blotch.</title>
        <authorList>
            <person name="Cheng Q."/>
        </authorList>
    </citation>
    <scope>NUCLEOTIDE SEQUENCE [LARGE SCALE GENOMIC DNA]</scope>
    <source>
        <strain evidence="5 6">NL1</strain>
    </source>
</reference>
<dbReference type="Gene3D" id="3.40.50.11350">
    <property type="match status" value="1"/>
</dbReference>
<evidence type="ECO:0000313" key="5">
    <source>
        <dbReference type="EMBL" id="OWP06654.1"/>
    </source>
</evidence>
<dbReference type="EMBL" id="MZNU01000038">
    <property type="protein sequence ID" value="OWP06654.1"/>
    <property type="molecule type" value="Genomic_DNA"/>
</dbReference>
<keyword evidence="6" id="KW-1185">Reference proteome</keyword>
<keyword evidence="3" id="KW-0119">Carbohydrate metabolism</keyword>
<evidence type="ECO:0000256" key="2">
    <source>
        <dbReference type="ARBA" id="ARBA00023253"/>
    </source>
</evidence>